<dbReference type="Gene3D" id="3.10.580.10">
    <property type="entry name" value="CBS-domain"/>
    <property type="match status" value="1"/>
</dbReference>
<dbReference type="Proteomes" id="UP000031668">
    <property type="component" value="Unassembled WGS sequence"/>
</dbReference>
<keyword evidence="6" id="KW-0472">Membrane</keyword>
<dbReference type="EMBL" id="JWZT01001317">
    <property type="protein sequence ID" value="KII72237.1"/>
    <property type="molecule type" value="Genomic_DNA"/>
</dbReference>
<evidence type="ECO:0000313" key="10">
    <source>
        <dbReference type="Proteomes" id="UP000031668"/>
    </source>
</evidence>
<dbReference type="PROSITE" id="PS51371">
    <property type="entry name" value="CBS"/>
    <property type="match status" value="2"/>
</dbReference>
<gene>
    <name evidence="9" type="ORF">RF11_08659</name>
</gene>
<name>A0A0C2NE11_THEKT</name>
<comment type="subcellular location">
    <subcellularLocation>
        <location evidence="1">Membrane</location>
        <topology evidence="1">Multi-pass membrane protein</topology>
    </subcellularLocation>
</comment>
<dbReference type="OrthoDB" id="5353557at2759"/>
<protein>
    <submittedName>
        <fullName evidence="9">Metal transporter CNNM4</fullName>
    </submittedName>
</protein>
<dbReference type="FunFam" id="3.10.580.10:FF:000006">
    <property type="entry name" value="DUF21 and CBS domain protein"/>
    <property type="match status" value="1"/>
</dbReference>
<dbReference type="CDD" id="cd04590">
    <property type="entry name" value="CBS_pair_CorC_HlyC_assoc"/>
    <property type="match status" value="1"/>
</dbReference>
<proteinExistence type="inferred from homology"/>
<dbReference type="InterPro" id="IPR045095">
    <property type="entry name" value="ACDP"/>
</dbReference>
<dbReference type="GO" id="GO:0040018">
    <property type="term" value="P:positive regulation of multicellular organism growth"/>
    <property type="evidence" value="ECO:0007669"/>
    <property type="project" value="UniProtKB-ARBA"/>
</dbReference>
<accession>A0A0C2NE11</accession>
<dbReference type="AlphaFoldDB" id="A0A0C2NE11"/>
<feature type="domain" description="CBS" evidence="8">
    <location>
        <begin position="1"/>
        <end position="62"/>
    </location>
</feature>
<evidence type="ECO:0000256" key="4">
    <source>
        <dbReference type="ARBA" id="ARBA00022737"/>
    </source>
</evidence>
<dbReference type="GO" id="GO:0016020">
    <property type="term" value="C:membrane"/>
    <property type="evidence" value="ECO:0007669"/>
    <property type="project" value="UniProtKB-SubCell"/>
</dbReference>
<dbReference type="SMART" id="SM00116">
    <property type="entry name" value="CBS"/>
    <property type="match status" value="2"/>
</dbReference>
<sequence length="202" mass="23386">MTKIENVFSIDENDVLDLKTISDIFKSGFSRIPVFRGSHDNITGILYVKDITFVDTEDNVHVQNILKFFNRPVIYVKHDTKLDRLLKEFKKGVSHLAIVVSSDEIDGAMKFKAIGIITLEDIIEEIIESEILDEKDAQKYINEKRHIKMTNSFRTSSFLESKKQDDIYLTDNMISTICEFLSTCTSYVYFQPSKRLIPEIFP</sequence>
<keyword evidence="10" id="KW-1185">Reference proteome</keyword>
<dbReference type="InterPro" id="IPR000644">
    <property type="entry name" value="CBS_dom"/>
</dbReference>
<evidence type="ECO:0000256" key="2">
    <source>
        <dbReference type="ARBA" id="ARBA00010484"/>
    </source>
</evidence>
<comment type="caution">
    <text evidence="9">The sequence shown here is derived from an EMBL/GenBank/DDBJ whole genome shotgun (WGS) entry which is preliminary data.</text>
</comment>
<evidence type="ECO:0000259" key="8">
    <source>
        <dbReference type="PROSITE" id="PS51371"/>
    </source>
</evidence>
<dbReference type="GO" id="GO:1905941">
    <property type="term" value="P:positive regulation of gonad development"/>
    <property type="evidence" value="ECO:0007669"/>
    <property type="project" value="UniProtKB-ARBA"/>
</dbReference>
<dbReference type="PANTHER" id="PTHR12064:SF94">
    <property type="entry name" value="UNEXTENDED PROTEIN"/>
    <property type="match status" value="1"/>
</dbReference>
<keyword evidence="4" id="KW-0677">Repeat</keyword>
<dbReference type="InterPro" id="IPR044751">
    <property type="entry name" value="Ion_transp-like_CBS"/>
</dbReference>
<evidence type="ECO:0000313" key="9">
    <source>
        <dbReference type="EMBL" id="KII72237.1"/>
    </source>
</evidence>
<keyword evidence="7" id="KW-0129">CBS domain</keyword>
<feature type="domain" description="CBS" evidence="8">
    <location>
        <begin position="69"/>
        <end position="134"/>
    </location>
</feature>
<organism evidence="9 10">
    <name type="scientific">Thelohanellus kitauei</name>
    <name type="common">Myxosporean</name>
    <dbReference type="NCBI Taxonomy" id="669202"/>
    <lineage>
        <taxon>Eukaryota</taxon>
        <taxon>Metazoa</taxon>
        <taxon>Cnidaria</taxon>
        <taxon>Myxozoa</taxon>
        <taxon>Myxosporea</taxon>
        <taxon>Bivalvulida</taxon>
        <taxon>Platysporina</taxon>
        <taxon>Myxobolidae</taxon>
        <taxon>Thelohanellus</taxon>
    </lineage>
</organism>
<dbReference type="GO" id="GO:0008340">
    <property type="term" value="P:determination of adult lifespan"/>
    <property type="evidence" value="ECO:0007669"/>
    <property type="project" value="UniProtKB-ARBA"/>
</dbReference>
<comment type="similarity">
    <text evidence="2">Belongs to the ACDP family.</text>
</comment>
<dbReference type="InterPro" id="IPR046342">
    <property type="entry name" value="CBS_dom_sf"/>
</dbReference>
<keyword evidence="5" id="KW-1133">Transmembrane helix</keyword>
<dbReference type="PANTHER" id="PTHR12064">
    <property type="entry name" value="METAL TRANSPORTER CNNM"/>
    <property type="match status" value="1"/>
</dbReference>
<reference evidence="9 10" key="1">
    <citation type="journal article" date="2014" name="Genome Biol. Evol.">
        <title>The genome of the myxosporean Thelohanellus kitauei shows adaptations to nutrient acquisition within its fish host.</title>
        <authorList>
            <person name="Yang Y."/>
            <person name="Xiong J."/>
            <person name="Zhou Z."/>
            <person name="Huo F."/>
            <person name="Miao W."/>
            <person name="Ran C."/>
            <person name="Liu Y."/>
            <person name="Zhang J."/>
            <person name="Feng J."/>
            <person name="Wang M."/>
            <person name="Wang M."/>
            <person name="Wang L."/>
            <person name="Yao B."/>
        </authorList>
    </citation>
    <scope>NUCLEOTIDE SEQUENCE [LARGE SCALE GENOMIC DNA]</scope>
    <source>
        <strain evidence="9">Wuqing</strain>
    </source>
</reference>
<evidence type="ECO:0000256" key="6">
    <source>
        <dbReference type="ARBA" id="ARBA00023136"/>
    </source>
</evidence>
<keyword evidence="3" id="KW-0812">Transmembrane</keyword>
<dbReference type="Pfam" id="PF00571">
    <property type="entry name" value="CBS"/>
    <property type="match status" value="2"/>
</dbReference>
<evidence type="ECO:0000256" key="5">
    <source>
        <dbReference type="ARBA" id="ARBA00022989"/>
    </source>
</evidence>
<evidence type="ECO:0000256" key="1">
    <source>
        <dbReference type="ARBA" id="ARBA00004141"/>
    </source>
</evidence>
<dbReference type="GO" id="GO:0010960">
    <property type="term" value="P:magnesium ion homeostasis"/>
    <property type="evidence" value="ECO:0007669"/>
    <property type="project" value="InterPro"/>
</dbReference>
<evidence type="ECO:0000256" key="7">
    <source>
        <dbReference type="PROSITE-ProRule" id="PRU00703"/>
    </source>
</evidence>
<evidence type="ECO:0000256" key="3">
    <source>
        <dbReference type="ARBA" id="ARBA00022692"/>
    </source>
</evidence>
<dbReference type="GO" id="GO:0032026">
    <property type="term" value="P:response to magnesium ion"/>
    <property type="evidence" value="ECO:0007669"/>
    <property type="project" value="UniProtKB-ARBA"/>
</dbReference>
<dbReference type="OMA" id="EEVTICK"/>
<dbReference type="SUPFAM" id="SSF54631">
    <property type="entry name" value="CBS-domain pair"/>
    <property type="match status" value="1"/>
</dbReference>